<evidence type="ECO:0000259" key="4">
    <source>
        <dbReference type="Pfam" id="PF12697"/>
    </source>
</evidence>
<dbReference type="GO" id="GO:0018773">
    <property type="term" value="F:acetylpyruvate hydrolase activity"/>
    <property type="evidence" value="ECO:0007669"/>
    <property type="project" value="TreeGrafter"/>
</dbReference>
<dbReference type="GeneID" id="25417202"/>
<evidence type="ECO:0000256" key="2">
    <source>
        <dbReference type="ARBA" id="ARBA00022723"/>
    </source>
</evidence>
<evidence type="ECO:0000313" key="5">
    <source>
        <dbReference type="EMBL" id="KEQ71263.1"/>
    </source>
</evidence>
<name>A0A074WE31_9PEZI</name>
<dbReference type="InterPro" id="IPR000073">
    <property type="entry name" value="AB_hydrolase_1"/>
</dbReference>
<dbReference type="RefSeq" id="XP_013425647.1">
    <property type="nucleotide sequence ID" value="XM_013570193.1"/>
</dbReference>
<feature type="domain" description="AB hydrolase-1" evidence="4">
    <location>
        <begin position="363"/>
        <end position="598"/>
    </location>
</feature>
<dbReference type="GO" id="GO:0050163">
    <property type="term" value="F:oxaloacetate tautomerase activity"/>
    <property type="evidence" value="ECO:0007669"/>
    <property type="project" value="UniProtKB-ARBA"/>
</dbReference>
<sequence>MATGHHTNGQSGTNGFSNGTGGSSLTNYIAYQVQGSERKNIGHYDVENETIQPLAFASGTLLEDLYQVIQVGESGIVPSGESVSASQVKILPPISGRDVLCVGKNYAEHAKEFNSSGFDSSDKVDQPTHPVIFTKRFTSIIGAGEDIYPHPGFTETIDYEGEIGVIIGKAGHRISEENAMQHVWGYTIVNDMTARERQRDHKQFYIGKSPDTFCPMGPIAVPADKLNKVLRVQTKVNGELRQDATTEDLIFSIPFLIKTMSEGQTLMPGDILATGTPAGVGIGRKPPTYLKSGDEVEVSVTGLGSLSNRIGSSGSSNPTVAAVEAMNKLPLSNVKTVDSNGLTKINNKLLHYRQQGQASGPNLVFVHGLGGTSDYWTPLVQAAHLDQSHNLHFLDLEGHGLSPTSPLSNLSIESFAADLKGVFDHANISGGATLLAHSMGCLVALRFTLDNPDSVSKLILVGPPPSPLPAAASTNSHARAHLVRTQGMSTVVDAIVTAGTSSKTKSHNPLAVTAIRLSLLSQDPEGYAKACAALANATAKLDFAAVKTQTLIITGSEDKVSPPRLCEEYAASLPKGSSVEVLENVGHWHVYEDVEGVSRAVSAFLAG</sequence>
<dbReference type="PANTHER" id="PTHR11820:SF7">
    <property type="entry name" value="ACYLPYRUVASE FAHD1, MITOCHONDRIAL"/>
    <property type="match status" value="1"/>
</dbReference>
<dbReference type="SUPFAM" id="SSF56529">
    <property type="entry name" value="FAH"/>
    <property type="match status" value="1"/>
</dbReference>
<keyword evidence="5" id="KW-0378">Hydrolase</keyword>
<dbReference type="SUPFAM" id="SSF53474">
    <property type="entry name" value="alpha/beta-Hydrolases"/>
    <property type="match status" value="1"/>
</dbReference>
<comment type="similarity">
    <text evidence="1">Belongs to the FAH family.</text>
</comment>
<dbReference type="AlphaFoldDB" id="A0A074WE31"/>
<dbReference type="EMBL" id="KL584714">
    <property type="protein sequence ID" value="KEQ71263.1"/>
    <property type="molecule type" value="Genomic_DNA"/>
</dbReference>
<dbReference type="InterPro" id="IPR029058">
    <property type="entry name" value="AB_hydrolase_fold"/>
</dbReference>
<evidence type="ECO:0000259" key="3">
    <source>
        <dbReference type="Pfam" id="PF01557"/>
    </source>
</evidence>
<dbReference type="GO" id="GO:0006107">
    <property type="term" value="P:oxaloacetate metabolic process"/>
    <property type="evidence" value="ECO:0007669"/>
    <property type="project" value="UniProtKB-ARBA"/>
</dbReference>
<dbReference type="STRING" id="1043004.A0A074WE31"/>
<dbReference type="Proteomes" id="UP000027730">
    <property type="component" value="Unassembled WGS sequence"/>
</dbReference>
<dbReference type="Pfam" id="PF01557">
    <property type="entry name" value="FAA_hydrolase"/>
    <property type="match status" value="1"/>
</dbReference>
<dbReference type="InterPro" id="IPR036663">
    <property type="entry name" value="Fumarylacetoacetase_C_sf"/>
</dbReference>
<gene>
    <name evidence="5" type="ORF">M436DRAFT_83553</name>
</gene>
<dbReference type="InterPro" id="IPR011234">
    <property type="entry name" value="Fumarylacetoacetase-like_C"/>
</dbReference>
<dbReference type="GO" id="GO:0046872">
    <property type="term" value="F:metal ion binding"/>
    <property type="evidence" value="ECO:0007669"/>
    <property type="project" value="UniProtKB-KW"/>
</dbReference>
<protein>
    <submittedName>
        <fullName evidence="5">Fumarylacetoacetate hydrolase-like protein</fullName>
    </submittedName>
</protein>
<dbReference type="PANTHER" id="PTHR11820">
    <property type="entry name" value="ACYLPYRUVASE"/>
    <property type="match status" value="1"/>
</dbReference>
<evidence type="ECO:0000256" key="1">
    <source>
        <dbReference type="ARBA" id="ARBA00010211"/>
    </source>
</evidence>
<dbReference type="OrthoDB" id="194468at2759"/>
<dbReference type="HOGENOM" id="CLU_436837_0_0_1"/>
<accession>A0A074WE31</accession>
<feature type="domain" description="Fumarylacetoacetase-like C-terminal" evidence="3">
    <location>
        <begin position="99"/>
        <end position="310"/>
    </location>
</feature>
<keyword evidence="2" id="KW-0479">Metal-binding</keyword>
<dbReference type="FunFam" id="3.90.850.10:FF:000002">
    <property type="entry name" value="2-hydroxyhepta-2,4-diene-1,7-dioate isomerase"/>
    <property type="match status" value="1"/>
</dbReference>
<dbReference type="PRINTS" id="PR00111">
    <property type="entry name" value="ABHYDROLASE"/>
</dbReference>
<keyword evidence="6" id="KW-1185">Reference proteome</keyword>
<organism evidence="5 6">
    <name type="scientific">Aureobasidium namibiae CBS 147.97</name>
    <dbReference type="NCBI Taxonomy" id="1043004"/>
    <lineage>
        <taxon>Eukaryota</taxon>
        <taxon>Fungi</taxon>
        <taxon>Dikarya</taxon>
        <taxon>Ascomycota</taxon>
        <taxon>Pezizomycotina</taxon>
        <taxon>Dothideomycetes</taxon>
        <taxon>Dothideomycetidae</taxon>
        <taxon>Dothideales</taxon>
        <taxon>Saccotheciaceae</taxon>
        <taxon>Aureobasidium</taxon>
    </lineage>
</organism>
<reference evidence="5 6" key="1">
    <citation type="journal article" date="2014" name="BMC Genomics">
        <title>Genome sequencing of four Aureobasidium pullulans varieties: biotechnological potential, stress tolerance, and description of new species.</title>
        <authorList>
            <person name="Gostin Ar C."/>
            <person name="Ohm R.A."/>
            <person name="Kogej T."/>
            <person name="Sonjak S."/>
            <person name="Turk M."/>
            <person name="Zajc J."/>
            <person name="Zalar P."/>
            <person name="Grube M."/>
            <person name="Sun H."/>
            <person name="Han J."/>
            <person name="Sharma A."/>
            <person name="Chiniquy J."/>
            <person name="Ngan C.Y."/>
            <person name="Lipzen A."/>
            <person name="Barry K."/>
            <person name="Grigoriev I.V."/>
            <person name="Gunde-Cimerman N."/>
        </authorList>
    </citation>
    <scope>NUCLEOTIDE SEQUENCE [LARGE SCALE GENOMIC DNA]</scope>
    <source>
        <strain evidence="5 6">CBS 147.97</strain>
    </source>
</reference>
<proteinExistence type="inferred from homology"/>
<dbReference type="Gene3D" id="3.40.50.1820">
    <property type="entry name" value="alpha/beta hydrolase"/>
    <property type="match status" value="1"/>
</dbReference>
<dbReference type="Gene3D" id="3.90.850.10">
    <property type="entry name" value="Fumarylacetoacetase-like, C-terminal domain"/>
    <property type="match status" value="1"/>
</dbReference>
<evidence type="ECO:0000313" key="6">
    <source>
        <dbReference type="Proteomes" id="UP000027730"/>
    </source>
</evidence>
<dbReference type="Pfam" id="PF12697">
    <property type="entry name" value="Abhydrolase_6"/>
    <property type="match status" value="1"/>
</dbReference>